<keyword evidence="2" id="KW-1185">Reference proteome</keyword>
<reference evidence="1" key="2">
    <citation type="submission" date="2020-09" db="EMBL/GenBank/DDBJ databases">
        <authorList>
            <person name="Sun Q."/>
            <person name="Kim S."/>
        </authorList>
    </citation>
    <scope>NUCLEOTIDE SEQUENCE</scope>
    <source>
        <strain evidence="1">KCTC 32501</strain>
    </source>
</reference>
<accession>A0A8J3CP66</accession>
<comment type="caution">
    <text evidence="1">The sequence shown here is derived from an EMBL/GenBank/DDBJ whole genome shotgun (WGS) entry which is preliminary data.</text>
</comment>
<gene>
    <name evidence="1" type="ORF">GCM10009007_20660</name>
</gene>
<evidence type="ECO:0000313" key="1">
    <source>
        <dbReference type="EMBL" id="GHA79533.1"/>
    </source>
</evidence>
<dbReference type="EMBL" id="BMZG01000015">
    <property type="protein sequence ID" value="GHA79533.1"/>
    <property type="molecule type" value="Genomic_DNA"/>
</dbReference>
<reference evidence="1" key="1">
    <citation type="journal article" date="2014" name="Int. J. Syst. Evol. Microbiol.">
        <title>Complete genome sequence of Corynebacterium casei LMG S-19264T (=DSM 44701T), isolated from a smear-ripened cheese.</title>
        <authorList>
            <consortium name="US DOE Joint Genome Institute (JGI-PGF)"/>
            <person name="Walter F."/>
            <person name="Albersmeier A."/>
            <person name="Kalinowski J."/>
            <person name="Ruckert C."/>
        </authorList>
    </citation>
    <scope>NUCLEOTIDE SEQUENCE</scope>
    <source>
        <strain evidence="1">KCTC 32501</strain>
    </source>
</reference>
<dbReference type="Proteomes" id="UP000614287">
    <property type="component" value="Unassembled WGS sequence"/>
</dbReference>
<sequence length="226" mass="24535">MKPAINQLRQLSDAFASEDIKLLAKPLHANAPAEYCETCGGHHGQPAQHIQYVGHAALTKRLLAVDPLWDWRPLAAHEDGTPRFDAYGGLWIKLTVCGMTRLGYGHADGKVGGNAIKETIGDALRNAAMRFGAALSLWHQAELNPRNQLDVATHVHETPAAATTTAPDKPLYPQDLFDQSLPAWASLITHGQTSHSIRHKLETTYTLTESQLAALAALGEPTHANH</sequence>
<evidence type="ECO:0000313" key="2">
    <source>
        <dbReference type="Proteomes" id="UP000614287"/>
    </source>
</evidence>
<organism evidence="1 2">
    <name type="scientific">Formosimonas limnophila</name>
    <dbReference type="NCBI Taxonomy" id="1384487"/>
    <lineage>
        <taxon>Bacteria</taxon>
        <taxon>Pseudomonadati</taxon>
        <taxon>Pseudomonadota</taxon>
        <taxon>Betaproteobacteria</taxon>
        <taxon>Burkholderiales</taxon>
        <taxon>Burkholderiaceae</taxon>
        <taxon>Formosimonas</taxon>
    </lineage>
</organism>
<dbReference type="RefSeq" id="WP_189493891.1">
    <property type="nucleotide sequence ID" value="NZ_BMZG01000015.1"/>
</dbReference>
<dbReference type="AlphaFoldDB" id="A0A8J3CP66"/>
<protein>
    <submittedName>
        <fullName evidence="1">Uncharacterized protein</fullName>
    </submittedName>
</protein>
<proteinExistence type="predicted"/>
<name>A0A8J3CP66_9BURK</name>